<keyword evidence="1" id="KW-1185">Reference proteome</keyword>
<proteinExistence type="predicted"/>
<reference evidence="2" key="2">
    <citation type="submission" date="2025-08" db="UniProtKB">
        <authorList>
            <consortium name="RefSeq"/>
        </authorList>
    </citation>
    <scope>IDENTIFICATION</scope>
    <source>
        <tissue evidence="2">Leaf</tissue>
    </source>
</reference>
<dbReference type="Proteomes" id="UP000790787">
    <property type="component" value="Chromosome 15"/>
</dbReference>
<accession>A0AC58SRB6</accession>
<dbReference type="RefSeq" id="XP_075087519.1">
    <property type="nucleotide sequence ID" value="XM_075231418.1"/>
</dbReference>
<protein>
    <submittedName>
        <fullName evidence="2">Uncharacterized protein LOC142169548</fullName>
    </submittedName>
</protein>
<evidence type="ECO:0000313" key="2">
    <source>
        <dbReference type="RefSeq" id="XP_075087519.1"/>
    </source>
</evidence>
<gene>
    <name evidence="2" type="primary">LOC142169548</name>
</gene>
<sequence length="143" mass="16342">MRKYTGATPYMLVYDTEAVIPVEVELPSSKVIQEAKLDDAEWIRVRQEKLVLVDEKRTDAVYHGHLYKNRMANNRMANTFNKIVNPRQFTPGKLVLKNIFPHQEEAKGKFAPNCQGPYVVHRALYGGALILAEMDGRVSTKPR</sequence>
<evidence type="ECO:0000313" key="1">
    <source>
        <dbReference type="Proteomes" id="UP000790787"/>
    </source>
</evidence>
<name>A0AC58SRB6_TOBAC</name>
<reference evidence="1" key="1">
    <citation type="journal article" date="2014" name="Nat. Commun.">
        <title>The tobacco genome sequence and its comparison with those of tomato and potato.</title>
        <authorList>
            <person name="Sierro N."/>
            <person name="Battey J.N."/>
            <person name="Ouadi S."/>
            <person name="Bakaher N."/>
            <person name="Bovet L."/>
            <person name="Willig A."/>
            <person name="Goepfert S."/>
            <person name="Peitsch M.C."/>
            <person name="Ivanov N.V."/>
        </authorList>
    </citation>
    <scope>NUCLEOTIDE SEQUENCE [LARGE SCALE GENOMIC DNA]</scope>
</reference>
<organism evidence="1 2">
    <name type="scientific">Nicotiana tabacum</name>
    <name type="common">Common tobacco</name>
    <dbReference type="NCBI Taxonomy" id="4097"/>
    <lineage>
        <taxon>Eukaryota</taxon>
        <taxon>Viridiplantae</taxon>
        <taxon>Streptophyta</taxon>
        <taxon>Embryophyta</taxon>
        <taxon>Tracheophyta</taxon>
        <taxon>Spermatophyta</taxon>
        <taxon>Magnoliopsida</taxon>
        <taxon>eudicotyledons</taxon>
        <taxon>Gunneridae</taxon>
        <taxon>Pentapetalae</taxon>
        <taxon>asterids</taxon>
        <taxon>lamiids</taxon>
        <taxon>Solanales</taxon>
        <taxon>Solanaceae</taxon>
        <taxon>Nicotianoideae</taxon>
        <taxon>Nicotianeae</taxon>
        <taxon>Nicotiana</taxon>
    </lineage>
</organism>